<dbReference type="AlphaFoldDB" id="A0A8X6P235"/>
<sequence>MPQRKMGMRERGGGERERMGFILQNLAVIPTKGRHQLHVVMGHGGLLNGLAATKEAALPLLSGNAPLLAGSGSPSRTDGGQRKNSPVPEPIVGISEGNSRTGMGLSRMEHFFLLLLILFYFGCQLSYTEAFKADDLFEVSQLENKKHRKADRQARQSNFGERENPFPSPKKLSPLQRHGNHHGTPICHDFLSMREIRLHYFLISAL</sequence>
<feature type="region of interest" description="Disordered" evidence="1">
    <location>
        <begin position="144"/>
        <end position="179"/>
    </location>
</feature>
<name>A0A8X6P235_NEPPI</name>
<gene>
    <name evidence="3" type="ORF">NPIL_252441</name>
</gene>
<accession>A0A8X6P235</accession>
<dbReference type="Proteomes" id="UP000887013">
    <property type="component" value="Unassembled WGS sequence"/>
</dbReference>
<keyword evidence="2" id="KW-1133">Transmembrane helix</keyword>
<feature type="region of interest" description="Disordered" evidence="1">
    <location>
        <begin position="69"/>
        <end position="95"/>
    </location>
</feature>
<dbReference type="OrthoDB" id="10641783at2759"/>
<evidence type="ECO:0000256" key="1">
    <source>
        <dbReference type="SAM" id="MobiDB-lite"/>
    </source>
</evidence>
<protein>
    <submittedName>
        <fullName evidence="3">Uncharacterized protein</fullName>
    </submittedName>
</protein>
<proteinExistence type="predicted"/>
<reference evidence="3" key="1">
    <citation type="submission" date="2020-08" db="EMBL/GenBank/DDBJ databases">
        <title>Multicomponent nature underlies the extraordinary mechanical properties of spider dragline silk.</title>
        <authorList>
            <person name="Kono N."/>
            <person name="Nakamura H."/>
            <person name="Mori M."/>
            <person name="Yoshida Y."/>
            <person name="Ohtoshi R."/>
            <person name="Malay A.D."/>
            <person name="Moran D.A.P."/>
            <person name="Tomita M."/>
            <person name="Numata K."/>
            <person name="Arakawa K."/>
        </authorList>
    </citation>
    <scope>NUCLEOTIDE SEQUENCE</scope>
</reference>
<feature type="compositionally biased region" description="Polar residues" evidence="1">
    <location>
        <begin position="72"/>
        <end position="84"/>
    </location>
</feature>
<keyword evidence="2" id="KW-0472">Membrane</keyword>
<keyword evidence="2" id="KW-0812">Transmembrane</keyword>
<feature type="transmembrane region" description="Helical" evidence="2">
    <location>
        <begin position="110"/>
        <end position="127"/>
    </location>
</feature>
<evidence type="ECO:0000256" key="2">
    <source>
        <dbReference type="SAM" id="Phobius"/>
    </source>
</evidence>
<dbReference type="EMBL" id="BMAW01110562">
    <property type="protein sequence ID" value="GFT43717.1"/>
    <property type="molecule type" value="Genomic_DNA"/>
</dbReference>
<evidence type="ECO:0000313" key="3">
    <source>
        <dbReference type="EMBL" id="GFT43717.1"/>
    </source>
</evidence>
<evidence type="ECO:0000313" key="4">
    <source>
        <dbReference type="Proteomes" id="UP000887013"/>
    </source>
</evidence>
<comment type="caution">
    <text evidence="3">The sequence shown here is derived from an EMBL/GenBank/DDBJ whole genome shotgun (WGS) entry which is preliminary data.</text>
</comment>
<keyword evidence="4" id="KW-1185">Reference proteome</keyword>
<organism evidence="3 4">
    <name type="scientific">Nephila pilipes</name>
    <name type="common">Giant wood spider</name>
    <name type="synonym">Nephila maculata</name>
    <dbReference type="NCBI Taxonomy" id="299642"/>
    <lineage>
        <taxon>Eukaryota</taxon>
        <taxon>Metazoa</taxon>
        <taxon>Ecdysozoa</taxon>
        <taxon>Arthropoda</taxon>
        <taxon>Chelicerata</taxon>
        <taxon>Arachnida</taxon>
        <taxon>Araneae</taxon>
        <taxon>Araneomorphae</taxon>
        <taxon>Entelegynae</taxon>
        <taxon>Araneoidea</taxon>
        <taxon>Nephilidae</taxon>
        <taxon>Nephila</taxon>
    </lineage>
</organism>